<dbReference type="Pfam" id="PF22215">
    <property type="entry name" value="MLKL_N"/>
    <property type="match status" value="1"/>
</dbReference>
<dbReference type="Pfam" id="PF20703">
    <property type="entry name" value="nSTAND1"/>
    <property type="match status" value="1"/>
</dbReference>
<dbReference type="Gene3D" id="1.25.40.10">
    <property type="entry name" value="Tetratricopeptide repeat domain"/>
    <property type="match status" value="2"/>
</dbReference>
<reference evidence="3" key="1">
    <citation type="submission" date="2023-03" db="EMBL/GenBank/DDBJ databases">
        <title>Massive genome expansion in bonnet fungi (Mycena s.s.) driven by repeated elements and novel gene families across ecological guilds.</title>
        <authorList>
            <consortium name="Lawrence Berkeley National Laboratory"/>
            <person name="Harder C.B."/>
            <person name="Miyauchi S."/>
            <person name="Viragh M."/>
            <person name="Kuo A."/>
            <person name="Thoen E."/>
            <person name="Andreopoulos B."/>
            <person name="Lu D."/>
            <person name="Skrede I."/>
            <person name="Drula E."/>
            <person name="Henrissat B."/>
            <person name="Morin E."/>
            <person name="Kohler A."/>
            <person name="Barry K."/>
            <person name="LaButti K."/>
            <person name="Morin E."/>
            <person name="Salamov A."/>
            <person name="Lipzen A."/>
            <person name="Mereny Z."/>
            <person name="Hegedus B."/>
            <person name="Baldrian P."/>
            <person name="Stursova M."/>
            <person name="Weitz H."/>
            <person name="Taylor A."/>
            <person name="Grigoriev I.V."/>
            <person name="Nagy L.G."/>
            <person name="Martin F."/>
            <person name="Kauserud H."/>
        </authorList>
    </citation>
    <scope>NUCLEOTIDE SEQUENCE</scope>
    <source>
        <strain evidence="3">CBHHK188m</strain>
    </source>
</reference>
<evidence type="ECO:0000259" key="2">
    <source>
        <dbReference type="Pfam" id="PF22215"/>
    </source>
</evidence>
<evidence type="ECO:0000313" key="3">
    <source>
        <dbReference type="EMBL" id="KAJ7740444.1"/>
    </source>
</evidence>
<evidence type="ECO:0000313" key="4">
    <source>
        <dbReference type="Proteomes" id="UP001215280"/>
    </source>
</evidence>
<gene>
    <name evidence="3" type="ORF">DFH07DRAFT_926556</name>
</gene>
<dbReference type="InterPro" id="IPR011990">
    <property type="entry name" value="TPR-like_helical_dom_sf"/>
</dbReference>
<organism evidence="3 4">
    <name type="scientific">Mycena maculata</name>
    <dbReference type="NCBI Taxonomy" id="230809"/>
    <lineage>
        <taxon>Eukaryota</taxon>
        <taxon>Fungi</taxon>
        <taxon>Dikarya</taxon>
        <taxon>Basidiomycota</taxon>
        <taxon>Agaricomycotina</taxon>
        <taxon>Agaricomycetes</taxon>
        <taxon>Agaricomycetidae</taxon>
        <taxon>Agaricales</taxon>
        <taxon>Marasmiineae</taxon>
        <taxon>Mycenaceae</taxon>
        <taxon>Mycena</taxon>
    </lineage>
</organism>
<sequence length="1028" mass="112788">MPRTPPHETHGRGYDIVYYTTTAARILLTISDDDANSPYLKGIAGISIMLLETVESVKSNKAQCLSMLVRIHGVLSAIINLCGNRKLLSPAILRHLSQFFDTLQKVHSYMRSQVDLGLFRRVLKHAETAALLQDCNAGLQDAIDALGIQTALETSEAIADLQDDAKIRHEELMELLQEVNSSKSTFTLHQSSSSSLYLMPSSPQIFYGRDREVEQLLKILLGPDPFRAAILGPGGIGKSSLALAVLHNENVVAKFGSHRYFISLESSTSAADMLNAIAAFFSIEPTAKLSRAIIRYLSDLSAPSVLVLDNLEDCWENGNSRGEVEDFLSLLSEITHIQLIVTMRGAERPGQVKWTRPFLVPLEPVDGDSARKIFLDIVDNIDADELTALLALTDNLPLAITLMANVASFEGGQSLLDRWASETTSLLSEGFNKAANLDKSILISLSSPRMLSNPHARDLLSLMSLIPDGITEEALAQMNLPFFGHIARSKSTLLRCSLIYTTADGRLRTLAPIREYVRENFPPAADSFNGLRSYYYEIASLFRNPTDLPNRELIQRLSAEFTNVRAVTSYALSRALYLEDTVRCTIDLLHFNASAKTAAFEFSDAVDRAVESLGDLVLKGDYLLAQARVLVGRPRCLELSSNALCCFEEKNDLLGQVRVLYTLASHLTLTGQFAQAKETAGRGARLAQQAGNLSLQALCMTASSKAYRSKGDLQTALLHGGEARHLAQASGNMTAEAWVTQQYASCCVMVGDYSRGADLCAEITSLLSALGLADLDVHAYKNVLNVSAEIFDRRTEYDAARALRMRIYRARRAFDGMAKAWDLLNVAQIDIELGDLASARANMDTAQSLVSPTVWKAAELDIHAEILEADLGFHNAEYEKAKQGLQRALTGSGWADLRIVAIEKLSNVALKMEDLGSALRYSVLLLAAARTSRDLAATHQAFRRLGDISLMNGDDSTAMNVFQLSLDGFRMMGIHRATGDCLLRMGDVLAGRGEKSKAREMWGEARLSFEKCSQKADVARCDGRLCDH</sequence>
<dbReference type="AlphaFoldDB" id="A0AAD7ID69"/>
<dbReference type="InterPro" id="IPR036537">
    <property type="entry name" value="Adaptor_Cbl_N_dom_sf"/>
</dbReference>
<dbReference type="InterPro" id="IPR054000">
    <property type="entry name" value="MLKL_N"/>
</dbReference>
<evidence type="ECO:0000259" key="1">
    <source>
        <dbReference type="Pfam" id="PF20703"/>
    </source>
</evidence>
<dbReference type="InterPro" id="IPR027417">
    <property type="entry name" value="P-loop_NTPase"/>
</dbReference>
<protein>
    <submittedName>
        <fullName evidence="3">Uncharacterized protein</fullName>
    </submittedName>
</protein>
<dbReference type="Gene3D" id="1.20.930.20">
    <property type="entry name" value="Adaptor protein Cbl, N-terminal domain"/>
    <property type="match status" value="1"/>
</dbReference>
<comment type="caution">
    <text evidence="3">The sequence shown here is derived from an EMBL/GenBank/DDBJ whole genome shotgun (WGS) entry which is preliminary data.</text>
</comment>
<name>A0AAD7ID69_9AGAR</name>
<proteinExistence type="predicted"/>
<dbReference type="InterPro" id="IPR059179">
    <property type="entry name" value="MLKL-like_MCAfunc"/>
</dbReference>
<dbReference type="InterPro" id="IPR049052">
    <property type="entry name" value="nSTAND1"/>
</dbReference>
<dbReference type="EMBL" id="JARJLG010000127">
    <property type="protein sequence ID" value="KAJ7740444.1"/>
    <property type="molecule type" value="Genomic_DNA"/>
</dbReference>
<dbReference type="SUPFAM" id="SSF48452">
    <property type="entry name" value="TPR-like"/>
    <property type="match status" value="2"/>
</dbReference>
<dbReference type="Proteomes" id="UP001215280">
    <property type="component" value="Unassembled WGS sequence"/>
</dbReference>
<dbReference type="GO" id="GO:0007166">
    <property type="term" value="P:cell surface receptor signaling pathway"/>
    <property type="evidence" value="ECO:0007669"/>
    <property type="project" value="InterPro"/>
</dbReference>
<feature type="domain" description="Novel STAND NTPase 1" evidence="1">
    <location>
        <begin position="203"/>
        <end position="344"/>
    </location>
</feature>
<dbReference type="Gene3D" id="3.40.50.300">
    <property type="entry name" value="P-loop containing nucleotide triphosphate hydrolases"/>
    <property type="match status" value="1"/>
</dbReference>
<feature type="domain" description="Mixed lineage kinase" evidence="2">
    <location>
        <begin position="45"/>
        <end position="170"/>
    </location>
</feature>
<accession>A0AAD7ID69</accession>
<dbReference type="PANTHER" id="PTHR47691">
    <property type="entry name" value="REGULATOR-RELATED"/>
    <property type="match status" value="1"/>
</dbReference>
<keyword evidence="4" id="KW-1185">Reference proteome</keyword>
<dbReference type="SUPFAM" id="SSF52540">
    <property type="entry name" value="P-loop containing nucleoside triphosphate hydrolases"/>
    <property type="match status" value="1"/>
</dbReference>
<dbReference type="CDD" id="cd21037">
    <property type="entry name" value="MLKL_NTD"/>
    <property type="match status" value="1"/>
</dbReference>
<dbReference type="PANTHER" id="PTHR47691:SF3">
    <property type="entry name" value="HTH-TYPE TRANSCRIPTIONAL REGULATOR RV0890C-RELATED"/>
    <property type="match status" value="1"/>
</dbReference>